<sequence length="276" mass="30380">MPIILFKMQTPQLGPCHLGCQTSKSTIKPLSIPTSRIWHFRSPSTNSVSPQSNLQQSAISRAKMVCKLAIKVPLSPYTNAKPWQSAQQRPSGSRGLRDSTDYNSPCHSPSSDTKCKGNDEHGDGSMLPSPGERSSLGYPNAFSSSSLFESFPSSFQKHNRKPVPFVSPDSSSPRSSSASPAASRARKDRWGGLWIRIPTSSPLRETVVEVRQRESQKWETMEETLLKLKQEEEELEQSQAAQRAAVLEKLWIMGVHVEDRRGSGVSNSGGAEGDSR</sequence>
<evidence type="ECO:0000313" key="3">
    <source>
        <dbReference type="EMBL" id="KAH6651525.1"/>
    </source>
</evidence>
<evidence type="ECO:0000256" key="2">
    <source>
        <dbReference type="SAM" id="MobiDB-lite"/>
    </source>
</evidence>
<feature type="region of interest" description="Disordered" evidence="2">
    <location>
        <begin position="80"/>
        <end position="138"/>
    </location>
</feature>
<reference evidence="3" key="1">
    <citation type="journal article" date="2021" name="Nat. Commun.">
        <title>Genetic determinants of endophytism in the Arabidopsis root mycobiome.</title>
        <authorList>
            <person name="Mesny F."/>
            <person name="Miyauchi S."/>
            <person name="Thiergart T."/>
            <person name="Pickel B."/>
            <person name="Atanasova L."/>
            <person name="Karlsson M."/>
            <person name="Huettel B."/>
            <person name="Barry K.W."/>
            <person name="Haridas S."/>
            <person name="Chen C."/>
            <person name="Bauer D."/>
            <person name="Andreopoulos W."/>
            <person name="Pangilinan J."/>
            <person name="LaButti K."/>
            <person name="Riley R."/>
            <person name="Lipzen A."/>
            <person name="Clum A."/>
            <person name="Drula E."/>
            <person name="Henrissat B."/>
            <person name="Kohler A."/>
            <person name="Grigoriev I.V."/>
            <person name="Martin F.M."/>
            <person name="Hacquard S."/>
        </authorList>
    </citation>
    <scope>NUCLEOTIDE SEQUENCE</scope>
    <source>
        <strain evidence="3">MPI-SDFR-AT-0073</strain>
    </source>
</reference>
<dbReference type="Proteomes" id="UP000758603">
    <property type="component" value="Unassembled WGS sequence"/>
</dbReference>
<evidence type="ECO:0000313" key="4">
    <source>
        <dbReference type="Proteomes" id="UP000758603"/>
    </source>
</evidence>
<protein>
    <submittedName>
        <fullName evidence="3">Uncharacterized protein</fullName>
    </submittedName>
</protein>
<feature type="compositionally biased region" description="Polar residues" evidence="2">
    <location>
        <begin position="80"/>
        <end position="91"/>
    </location>
</feature>
<dbReference type="GeneID" id="70132094"/>
<organism evidence="3 4">
    <name type="scientific">Truncatella angustata</name>
    <dbReference type="NCBI Taxonomy" id="152316"/>
    <lineage>
        <taxon>Eukaryota</taxon>
        <taxon>Fungi</taxon>
        <taxon>Dikarya</taxon>
        <taxon>Ascomycota</taxon>
        <taxon>Pezizomycotina</taxon>
        <taxon>Sordariomycetes</taxon>
        <taxon>Xylariomycetidae</taxon>
        <taxon>Amphisphaeriales</taxon>
        <taxon>Sporocadaceae</taxon>
        <taxon>Truncatella</taxon>
    </lineage>
</organism>
<feature type="compositionally biased region" description="Polar residues" evidence="2">
    <location>
        <begin position="101"/>
        <end position="112"/>
    </location>
</feature>
<accession>A0A9P8ZUU8</accession>
<dbReference type="RefSeq" id="XP_045955803.1">
    <property type="nucleotide sequence ID" value="XM_046103202.1"/>
</dbReference>
<feature type="region of interest" description="Disordered" evidence="2">
    <location>
        <begin position="158"/>
        <end position="185"/>
    </location>
</feature>
<feature type="compositionally biased region" description="Low complexity" evidence="2">
    <location>
        <begin position="167"/>
        <end position="183"/>
    </location>
</feature>
<proteinExistence type="predicted"/>
<feature type="compositionally biased region" description="Basic and acidic residues" evidence="2">
    <location>
        <begin position="113"/>
        <end position="123"/>
    </location>
</feature>
<evidence type="ECO:0000256" key="1">
    <source>
        <dbReference type="SAM" id="Coils"/>
    </source>
</evidence>
<dbReference type="EMBL" id="JAGPXC010000006">
    <property type="protein sequence ID" value="KAH6651525.1"/>
    <property type="molecule type" value="Genomic_DNA"/>
</dbReference>
<keyword evidence="1" id="KW-0175">Coiled coil</keyword>
<feature type="coiled-coil region" evidence="1">
    <location>
        <begin position="218"/>
        <end position="248"/>
    </location>
</feature>
<dbReference type="AlphaFoldDB" id="A0A9P8ZUU8"/>
<keyword evidence="4" id="KW-1185">Reference proteome</keyword>
<name>A0A9P8ZUU8_9PEZI</name>
<gene>
    <name evidence="3" type="ORF">BKA67DRAFT_571142</name>
</gene>
<comment type="caution">
    <text evidence="3">The sequence shown here is derived from an EMBL/GenBank/DDBJ whole genome shotgun (WGS) entry which is preliminary data.</text>
</comment>